<reference evidence="2 3" key="1">
    <citation type="submission" date="2019-02" db="EMBL/GenBank/DDBJ databases">
        <title>Deep-cultivation of Planctomycetes and their phenomic and genomic characterization uncovers novel biology.</title>
        <authorList>
            <person name="Wiegand S."/>
            <person name="Jogler M."/>
            <person name="Boedeker C."/>
            <person name="Pinto D."/>
            <person name="Vollmers J."/>
            <person name="Rivas-Marin E."/>
            <person name="Kohn T."/>
            <person name="Peeters S.H."/>
            <person name="Heuer A."/>
            <person name="Rast P."/>
            <person name="Oberbeckmann S."/>
            <person name="Bunk B."/>
            <person name="Jeske O."/>
            <person name="Meyerdierks A."/>
            <person name="Storesund J.E."/>
            <person name="Kallscheuer N."/>
            <person name="Luecker S."/>
            <person name="Lage O.M."/>
            <person name="Pohl T."/>
            <person name="Merkel B.J."/>
            <person name="Hornburger P."/>
            <person name="Mueller R.-W."/>
            <person name="Bruemmer F."/>
            <person name="Labrenz M."/>
            <person name="Spormann A.M."/>
            <person name="Op Den Camp H."/>
            <person name="Overmann J."/>
            <person name="Amann R."/>
            <person name="Jetten M.S.M."/>
            <person name="Mascher T."/>
            <person name="Medema M.H."/>
            <person name="Devos D.P."/>
            <person name="Kaster A.-K."/>
            <person name="Ovreas L."/>
            <person name="Rohde M."/>
            <person name="Galperin M.Y."/>
            <person name="Jogler C."/>
        </authorList>
    </citation>
    <scope>NUCLEOTIDE SEQUENCE [LARGE SCALE GENOMIC DNA]</scope>
    <source>
        <strain evidence="2 3">Q31b</strain>
    </source>
</reference>
<evidence type="ECO:0000313" key="3">
    <source>
        <dbReference type="Proteomes" id="UP000315471"/>
    </source>
</evidence>
<dbReference type="Proteomes" id="UP000315471">
    <property type="component" value="Unassembled WGS sequence"/>
</dbReference>
<dbReference type="AlphaFoldDB" id="A0A5C6E014"/>
<keyword evidence="3" id="KW-1185">Reference proteome</keyword>
<dbReference type="EMBL" id="SJPY01000003">
    <property type="protein sequence ID" value="TWU43023.1"/>
    <property type="molecule type" value="Genomic_DNA"/>
</dbReference>
<proteinExistence type="predicted"/>
<sequence>MRNNVTVASSPSSAAGKPQPQKNVTRKLYFDKALAKKLSKNMRLGKGRKHQEKIFRNFLFTHKFF</sequence>
<evidence type="ECO:0000313" key="2">
    <source>
        <dbReference type="EMBL" id="TWU43023.1"/>
    </source>
</evidence>
<organism evidence="2 3">
    <name type="scientific">Novipirellula aureliae</name>
    <dbReference type="NCBI Taxonomy" id="2527966"/>
    <lineage>
        <taxon>Bacteria</taxon>
        <taxon>Pseudomonadati</taxon>
        <taxon>Planctomycetota</taxon>
        <taxon>Planctomycetia</taxon>
        <taxon>Pirellulales</taxon>
        <taxon>Pirellulaceae</taxon>
        <taxon>Novipirellula</taxon>
    </lineage>
</organism>
<feature type="region of interest" description="Disordered" evidence="1">
    <location>
        <begin position="1"/>
        <end position="25"/>
    </location>
</feature>
<protein>
    <submittedName>
        <fullName evidence="2">Uncharacterized protein</fullName>
    </submittedName>
</protein>
<comment type="caution">
    <text evidence="2">The sequence shown here is derived from an EMBL/GenBank/DDBJ whole genome shotgun (WGS) entry which is preliminary data.</text>
</comment>
<evidence type="ECO:0000256" key="1">
    <source>
        <dbReference type="SAM" id="MobiDB-lite"/>
    </source>
</evidence>
<accession>A0A5C6E014</accession>
<gene>
    <name evidence="2" type="ORF">Q31b_20580</name>
</gene>
<name>A0A5C6E014_9BACT</name>
<feature type="compositionally biased region" description="Polar residues" evidence="1">
    <location>
        <begin position="1"/>
        <end position="13"/>
    </location>
</feature>